<feature type="transmembrane region" description="Helical" evidence="1">
    <location>
        <begin position="123"/>
        <end position="143"/>
    </location>
</feature>
<dbReference type="PANTHER" id="PTHR37815:SF3">
    <property type="entry name" value="UPF0397 PROTEIN SPR0429"/>
    <property type="match status" value="1"/>
</dbReference>
<keyword evidence="3" id="KW-1185">Reference proteome</keyword>
<keyword evidence="1" id="KW-1133">Transmembrane helix</keyword>
<organism evidence="2 3">
    <name type="scientific">Ktedonosporobacter rubrisoli</name>
    <dbReference type="NCBI Taxonomy" id="2509675"/>
    <lineage>
        <taxon>Bacteria</taxon>
        <taxon>Bacillati</taxon>
        <taxon>Chloroflexota</taxon>
        <taxon>Ktedonobacteria</taxon>
        <taxon>Ktedonobacterales</taxon>
        <taxon>Ktedonosporobacteraceae</taxon>
        <taxon>Ktedonosporobacter</taxon>
    </lineage>
</organism>
<feature type="transmembrane region" description="Helical" evidence="1">
    <location>
        <begin position="57"/>
        <end position="79"/>
    </location>
</feature>
<reference evidence="2 3" key="1">
    <citation type="submission" date="2019-01" db="EMBL/GenBank/DDBJ databases">
        <title>Ktedonosporobacter rubrisoli SCAWS-G2.</title>
        <authorList>
            <person name="Huang Y."/>
            <person name="Yan B."/>
        </authorList>
    </citation>
    <scope>NUCLEOTIDE SEQUENCE [LARGE SCALE GENOMIC DNA]</scope>
    <source>
        <strain evidence="2 3">SCAWS-G2</strain>
    </source>
</reference>
<dbReference type="GO" id="GO:0016020">
    <property type="term" value="C:membrane"/>
    <property type="evidence" value="ECO:0007669"/>
    <property type="project" value="InterPro"/>
</dbReference>
<protein>
    <submittedName>
        <fullName evidence="2">ECF transporter S component</fullName>
    </submittedName>
</protein>
<feature type="transmembrane region" description="Helical" evidence="1">
    <location>
        <begin position="163"/>
        <end position="185"/>
    </location>
</feature>
<name>A0A4P6K2J0_KTERU</name>
<dbReference type="EMBL" id="CP035758">
    <property type="protein sequence ID" value="QBD82428.1"/>
    <property type="molecule type" value="Genomic_DNA"/>
</dbReference>
<feature type="transmembrane region" description="Helical" evidence="1">
    <location>
        <begin position="23"/>
        <end position="45"/>
    </location>
</feature>
<dbReference type="AlphaFoldDB" id="A0A4P6K2J0"/>
<sequence>MAITENRVESASAKFWKIGVRQVVYMALGAAIYAALSSVTIPLQIPGASHVQLRPAIVIPLFFGAVFGPWVGLFTGGVGNAITDLISGQLWWNWEIGNGLIGFVAGLAVFYTLGRYNKTNKIIIAEICGVLGNIVGLAFAAYLDIWVSKITLQSATATEFIPALIPNIIQGLILLPIVLVAYNAAVNRLGR</sequence>
<dbReference type="OrthoDB" id="4550662at2"/>
<proteinExistence type="predicted"/>
<dbReference type="InterPro" id="IPR009825">
    <property type="entry name" value="ECF_substrate-spec-like"/>
</dbReference>
<evidence type="ECO:0000256" key="1">
    <source>
        <dbReference type="SAM" id="Phobius"/>
    </source>
</evidence>
<dbReference type="Pfam" id="PF07155">
    <property type="entry name" value="ECF-ribofla_trS"/>
    <property type="match status" value="1"/>
</dbReference>
<keyword evidence="1" id="KW-0812">Transmembrane</keyword>
<dbReference type="RefSeq" id="WP_129893497.1">
    <property type="nucleotide sequence ID" value="NZ_CP035758.1"/>
</dbReference>
<dbReference type="Proteomes" id="UP000290365">
    <property type="component" value="Chromosome"/>
</dbReference>
<evidence type="ECO:0000313" key="3">
    <source>
        <dbReference type="Proteomes" id="UP000290365"/>
    </source>
</evidence>
<dbReference type="PANTHER" id="PTHR37815">
    <property type="entry name" value="UPF0397 PROTEIN BC_2624-RELATED"/>
    <property type="match status" value="1"/>
</dbReference>
<evidence type="ECO:0000313" key="2">
    <source>
        <dbReference type="EMBL" id="QBD82428.1"/>
    </source>
</evidence>
<accession>A0A4P6K2J0</accession>
<dbReference type="KEGG" id="kbs:EPA93_43225"/>
<keyword evidence="1" id="KW-0472">Membrane</keyword>
<feature type="transmembrane region" description="Helical" evidence="1">
    <location>
        <begin position="91"/>
        <end position="111"/>
    </location>
</feature>
<gene>
    <name evidence="2" type="ORF">EPA93_43225</name>
</gene>
<dbReference type="Gene3D" id="1.10.1760.20">
    <property type="match status" value="1"/>
</dbReference>